<organism evidence="2 3">
    <name type="scientific">Daphnia pulex</name>
    <name type="common">Water flea</name>
    <dbReference type="NCBI Taxonomy" id="6669"/>
    <lineage>
        <taxon>Eukaryota</taxon>
        <taxon>Metazoa</taxon>
        <taxon>Ecdysozoa</taxon>
        <taxon>Arthropoda</taxon>
        <taxon>Crustacea</taxon>
        <taxon>Branchiopoda</taxon>
        <taxon>Diplostraca</taxon>
        <taxon>Cladocera</taxon>
        <taxon>Anomopoda</taxon>
        <taxon>Daphniidae</taxon>
        <taxon>Daphnia</taxon>
    </lineage>
</organism>
<dbReference type="AlphaFoldDB" id="E9HII4"/>
<dbReference type="HOGENOM" id="CLU_562922_0_0_1"/>
<dbReference type="OrthoDB" id="10064970at2759"/>
<evidence type="ECO:0000256" key="1">
    <source>
        <dbReference type="SAM" id="MobiDB-lite"/>
    </source>
</evidence>
<dbReference type="PANTHER" id="PTHR33173">
    <property type="match status" value="1"/>
</dbReference>
<sequence>MVTERPAAKAVADEANESEDILNMRKTATLECAVEVCSKIVVENRIPLLQVHQSNPVLTRAKKCATKAVAKNGTSATLIQPNAVDSATVKSTSQQILPTAPETANAVASTSQQLLIPQMRAQMLSKNANKTKKSLSHSGKLLSRMMKQASSQVRKNSNGRQYGDEVLRKFAMNLWIVGGRRCYAILQSNLLGVFPSSQNVIREMAKYKMPVVDCLLDGKLLNGKAIKDYFKEHNLPMKVILSEDATSVVGKRTYAKKSNSVTGFGLPLSTSSGLPDQKNSVANNAHDIVRMFKEFQRDTVAMVVMVQPLVDEISPLRLLSFESRRLHYTTAQLCEENIKNPLYEAHLKRCSGTKEALENFTLPSAEDIEEMVMKAKGDAEKDLNQLGVAVDGEKCFDFDSKLVRRVVNSNEEEMVDECEECEPLSSDNEEDDEHDRHDMDVLRTVHDADFREFRRWQSKSSEERPNSEQSRTSIESTVFVQIPDA</sequence>
<feature type="compositionally biased region" description="Acidic residues" evidence="1">
    <location>
        <begin position="414"/>
        <end position="433"/>
    </location>
</feature>
<protein>
    <submittedName>
        <fullName evidence="2">Uncharacterized protein</fullName>
    </submittedName>
</protein>
<reference evidence="2 3" key="1">
    <citation type="journal article" date="2011" name="Science">
        <title>The ecoresponsive genome of Daphnia pulex.</title>
        <authorList>
            <person name="Colbourne J.K."/>
            <person name="Pfrender M.E."/>
            <person name="Gilbert D."/>
            <person name="Thomas W.K."/>
            <person name="Tucker A."/>
            <person name="Oakley T.H."/>
            <person name="Tokishita S."/>
            <person name="Aerts A."/>
            <person name="Arnold G.J."/>
            <person name="Basu M.K."/>
            <person name="Bauer D.J."/>
            <person name="Caceres C.E."/>
            <person name="Carmel L."/>
            <person name="Casola C."/>
            <person name="Choi J.H."/>
            <person name="Detter J.C."/>
            <person name="Dong Q."/>
            <person name="Dusheyko S."/>
            <person name="Eads B.D."/>
            <person name="Frohlich T."/>
            <person name="Geiler-Samerotte K.A."/>
            <person name="Gerlach D."/>
            <person name="Hatcher P."/>
            <person name="Jogdeo S."/>
            <person name="Krijgsveld J."/>
            <person name="Kriventseva E.V."/>
            <person name="Kultz D."/>
            <person name="Laforsch C."/>
            <person name="Lindquist E."/>
            <person name="Lopez J."/>
            <person name="Manak J.R."/>
            <person name="Muller J."/>
            <person name="Pangilinan J."/>
            <person name="Patwardhan R.P."/>
            <person name="Pitluck S."/>
            <person name="Pritham E.J."/>
            <person name="Rechtsteiner A."/>
            <person name="Rho M."/>
            <person name="Rogozin I.B."/>
            <person name="Sakarya O."/>
            <person name="Salamov A."/>
            <person name="Schaack S."/>
            <person name="Shapiro H."/>
            <person name="Shiga Y."/>
            <person name="Skalitzky C."/>
            <person name="Smith Z."/>
            <person name="Souvorov A."/>
            <person name="Sung W."/>
            <person name="Tang Z."/>
            <person name="Tsuchiya D."/>
            <person name="Tu H."/>
            <person name="Vos H."/>
            <person name="Wang M."/>
            <person name="Wolf Y.I."/>
            <person name="Yamagata H."/>
            <person name="Yamada T."/>
            <person name="Ye Y."/>
            <person name="Shaw J.R."/>
            <person name="Andrews J."/>
            <person name="Crease T.J."/>
            <person name="Tang H."/>
            <person name="Lucas S.M."/>
            <person name="Robertson H.M."/>
            <person name="Bork P."/>
            <person name="Koonin E.V."/>
            <person name="Zdobnov E.M."/>
            <person name="Grigoriev I.V."/>
            <person name="Lynch M."/>
            <person name="Boore J.L."/>
        </authorList>
    </citation>
    <scope>NUCLEOTIDE SEQUENCE [LARGE SCALE GENOMIC DNA]</scope>
</reference>
<accession>E9HII4</accession>
<dbReference type="PANTHER" id="PTHR33173:SF2">
    <property type="entry name" value="MYND-TYPE DOMAIN-CONTAINING PROTEIN"/>
    <property type="match status" value="1"/>
</dbReference>
<feature type="region of interest" description="Disordered" evidence="1">
    <location>
        <begin position="455"/>
        <end position="485"/>
    </location>
</feature>
<feature type="compositionally biased region" description="Basic and acidic residues" evidence="1">
    <location>
        <begin position="455"/>
        <end position="466"/>
    </location>
</feature>
<dbReference type="KEGG" id="dpx:DAPPUDRAFT_330092"/>
<feature type="region of interest" description="Disordered" evidence="1">
    <location>
        <begin position="414"/>
        <end position="441"/>
    </location>
</feature>
<proteinExistence type="predicted"/>
<name>E9HII4_DAPPU</name>
<feature type="compositionally biased region" description="Polar residues" evidence="1">
    <location>
        <begin position="467"/>
        <end position="479"/>
    </location>
</feature>
<gene>
    <name evidence="2" type="ORF">DAPPUDRAFT_330092</name>
</gene>
<keyword evidence="3" id="KW-1185">Reference proteome</keyword>
<dbReference type="EMBL" id="GL732655">
    <property type="protein sequence ID" value="EFX68436.1"/>
    <property type="molecule type" value="Genomic_DNA"/>
</dbReference>
<evidence type="ECO:0000313" key="2">
    <source>
        <dbReference type="EMBL" id="EFX68436.1"/>
    </source>
</evidence>
<evidence type="ECO:0000313" key="3">
    <source>
        <dbReference type="Proteomes" id="UP000000305"/>
    </source>
</evidence>
<dbReference type="Proteomes" id="UP000000305">
    <property type="component" value="Unassembled WGS sequence"/>
</dbReference>
<dbReference type="InParanoid" id="E9HII4"/>